<gene>
    <name evidence="2" type="ORF">GCM10011613_22500</name>
</gene>
<dbReference type="Proteomes" id="UP000619761">
    <property type="component" value="Unassembled WGS sequence"/>
</dbReference>
<dbReference type="Gene3D" id="2.60.120.650">
    <property type="entry name" value="Cupin"/>
    <property type="match status" value="1"/>
</dbReference>
<dbReference type="PANTHER" id="PTHR12461">
    <property type="entry name" value="HYPOXIA-INDUCIBLE FACTOR 1 ALPHA INHIBITOR-RELATED"/>
    <property type="match status" value="1"/>
</dbReference>
<name>A0ABQ3B508_9GAMM</name>
<evidence type="ECO:0000259" key="1">
    <source>
        <dbReference type="PROSITE" id="PS51184"/>
    </source>
</evidence>
<dbReference type="SUPFAM" id="SSF51197">
    <property type="entry name" value="Clavaminate synthase-like"/>
    <property type="match status" value="1"/>
</dbReference>
<evidence type="ECO:0000313" key="2">
    <source>
        <dbReference type="EMBL" id="GGY77447.1"/>
    </source>
</evidence>
<dbReference type="SMART" id="SM00558">
    <property type="entry name" value="JmjC"/>
    <property type="match status" value="1"/>
</dbReference>
<feature type="domain" description="JmjC" evidence="1">
    <location>
        <begin position="108"/>
        <end position="270"/>
    </location>
</feature>
<sequence length="334" mass="37751">MYKKIEEVSSISFDKFHNEILPAGKPLVMRGLVNDWPMVKAGKAGAQEFCNYLKRFDRGYDINTAYGPPSIKGRFFYNADMSGLNFRAGQAKLSTSLDYLLEHADDNPPPALAIQSVKIPHYIPGVEIENRLSLLGEVEPRIWIGGRGIVAAHYDPSENIACCLAGRRRFTLFPPEQVANLYVGPFESTPAGAAISMVNFDQPDYEKYPKFKQAEEAALFTELEPGDAIFIPYLWWHHVRSLESVNALMNYWWGGIDNQPVDPRNALFHAMLAVKNMPQHHRDAWHTMFEHYVFEANGDIGEHLPEKRRGILGTMLPDAIKTFGNNLAKMLTKP</sequence>
<dbReference type="PANTHER" id="PTHR12461:SF105">
    <property type="entry name" value="HYPOXIA-INDUCIBLE FACTOR 1-ALPHA INHIBITOR"/>
    <property type="match status" value="1"/>
</dbReference>
<dbReference type="InterPro" id="IPR003347">
    <property type="entry name" value="JmjC_dom"/>
</dbReference>
<evidence type="ECO:0000313" key="3">
    <source>
        <dbReference type="Proteomes" id="UP000619761"/>
    </source>
</evidence>
<keyword evidence="3" id="KW-1185">Reference proteome</keyword>
<dbReference type="EMBL" id="BMYZ01000002">
    <property type="protein sequence ID" value="GGY77447.1"/>
    <property type="molecule type" value="Genomic_DNA"/>
</dbReference>
<dbReference type="RefSeq" id="WP_189418660.1">
    <property type="nucleotide sequence ID" value="NZ_BMYZ01000002.1"/>
</dbReference>
<proteinExistence type="predicted"/>
<dbReference type="Pfam" id="PF13621">
    <property type="entry name" value="Cupin_8"/>
    <property type="match status" value="1"/>
</dbReference>
<reference evidence="3" key="1">
    <citation type="journal article" date="2019" name="Int. J. Syst. Evol. Microbiol.">
        <title>The Global Catalogue of Microorganisms (GCM) 10K type strain sequencing project: providing services to taxonomists for standard genome sequencing and annotation.</title>
        <authorList>
            <consortium name="The Broad Institute Genomics Platform"/>
            <consortium name="The Broad Institute Genome Sequencing Center for Infectious Disease"/>
            <person name="Wu L."/>
            <person name="Ma J."/>
        </authorList>
    </citation>
    <scope>NUCLEOTIDE SEQUENCE [LARGE SCALE GENOMIC DNA]</scope>
    <source>
        <strain evidence="3">KCTC 32239</strain>
    </source>
</reference>
<dbReference type="InterPro" id="IPR041667">
    <property type="entry name" value="Cupin_8"/>
</dbReference>
<protein>
    <submittedName>
        <fullName evidence="2">Cupin</fullName>
    </submittedName>
</protein>
<accession>A0ABQ3B508</accession>
<comment type="caution">
    <text evidence="2">The sequence shown here is derived from an EMBL/GenBank/DDBJ whole genome shotgun (WGS) entry which is preliminary data.</text>
</comment>
<dbReference type="PROSITE" id="PS51184">
    <property type="entry name" value="JMJC"/>
    <property type="match status" value="1"/>
</dbReference>
<organism evidence="2 3">
    <name type="scientific">Cellvibrio zantedeschiae</name>
    <dbReference type="NCBI Taxonomy" id="1237077"/>
    <lineage>
        <taxon>Bacteria</taxon>
        <taxon>Pseudomonadati</taxon>
        <taxon>Pseudomonadota</taxon>
        <taxon>Gammaproteobacteria</taxon>
        <taxon>Cellvibrionales</taxon>
        <taxon>Cellvibrionaceae</taxon>
        <taxon>Cellvibrio</taxon>
    </lineage>
</organism>